<feature type="transmembrane region" description="Helical" evidence="2">
    <location>
        <begin position="220"/>
        <end position="239"/>
    </location>
</feature>
<sequence>MASVIERADQLVLDFISKVADLAHGRMRPEQRLDFVRRVRERVEEERAGSEDPKAVLRMLARFGTPEQLVEREVRRLANIAGESGEPSEPAPTRTFPSVDDGTPPRRRSTPVPPGVMHYRQEARRRLAGRSGRGPSAFNRLRQAAMAGGNPMATRDAWSIFADNRREAVGLALFVLGALLVPFRLPSVAIFPVPGLLWAVGAVVVLSCEGWVFNDRLLGLSAPVAAYLLGGGGLALIRVQGTDLGRFMTEFHGVSGVMFIIGTAAGVTWLIYRLLDPPPGPPSRTLRVTR</sequence>
<keyword evidence="2" id="KW-0472">Membrane</keyword>
<name>A0A5M3W9D7_9ACTN</name>
<keyword evidence="4" id="KW-1185">Reference proteome</keyword>
<evidence type="ECO:0000256" key="2">
    <source>
        <dbReference type="SAM" id="Phobius"/>
    </source>
</evidence>
<dbReference type="AlphaFoldDB" id="A0A5M3W9D7"/>
<protein>
    <submittedName>
        <fullName evidence="3">Uncharacterized protein</fullName>
    </submittedName>
</protein>
<proteinExistence type="predicted"/>
<feature type="transmembrane region" description="Helical" evidence="2">
    <location>
        <begin position="168"/>
        <end position="185"/>
    </location>
</feature>
<evidence type="ECO:0000256" key="1">
    <source>
        <dbReference type="SAM" id="MobiDB-lite"/>
    </source>
</evidence>
<accession>A0A5M3W9D7</accession>
<gene>
    <name evidence="3" type="ORF">Acor_75520</name>
</gene>
<organism evidence="3 4">
    <name type="scientific">Acrocarpospora corrugata</name>
    <dbReference type="NCBI Taxonomy" id="35763"/>
    <lineage>
        <taxon>Bacteria</taxon>
        <taxon>Bacillati</taxon>
        <taxon>Actinomycetota</taxon>
        <taxon>Actinomycetes</taxon>
        <taxon>Streptosporangiales</taxon>
        <taxon>Streptosporangiaceae</taxon>
        <taxon>Acrocarpospora</taxon>
    </lineage>
</organism>
<dbReference type="Proteomes" id="UP000334990">
    <property type="component" value="Unassembled WGS sequence"/>
</dbReference>
<dbReference type="EMBL" id="BLAD01000102">
    <property type="protein sequence ID" value="GES05484.1"/>
    <property type="molecule type" value="Genomic_DNA"/>
</dbReference>
<keyword evidence="2" id="KW-1133">Transmembrane helix</keyword>
<comment type="caution">
    <text evidence="3">The sequence shown here is derived from an EMBL/GenBank/DDBJ whole genome shotgun (WGS) entry which is preliminary data.</text>
</comment>
<feature type="region of interest" description="Disordered" evidence="1">
    <location>
        <begin position="80"/>
        <end position="119"/>
    </location>
</feature>
<keyword evidence="2" id="KW-0812">Transmembrane</keyword>
<evidence type="ECO:0000313" key="4">
    <source>
        <dbReference type="Proteomes" id="UP000334990"/>
    </source>
</evidence>
<feature type="transmembrane region" description="Helical" evidence="2">
    <location>
        <begin position="251"/>
        <end position="275"/>
    </location>
</feature>
<evidence type="ECO:0000313" key="3">
    <source>
        <dbReference type="EMBL" id="GES05484.1"/>
    </source>
</evidence>
<dbReference type="RefSeq" id="WP_170317277.1">
    <property type="nucleotide sequence ID" value="NZ_BAAABN010000080.1"/>
</dbReference>
<reference evidence="3 4" key="1">
    <citation type="submission" date="2019-10" db="EMBL/GenBank/DDBJ databases">
        <title>Whole genome shotgun sequence of Acrocarpospora corrugata NBRC 13972.</title>
        <authorList>
            <person name="Ichikawa N."/>
            <person name="Kimura A."/>
            <person name="Kitahashi Y."/>
            <person name="Komaki H."/>
            <person name="Oguchi A."/>
        </authorList>
    </citation>
    <scope>NUCLEOTIDE SEQUENCE [LARGE SCALE GENOMIC DNA]</scope>
    <source>
        <strain evidence="3 4">NBRC 13972</strain>
    </source>
</reference>